<comment type="caution">
    <text evidence="3">The sequence shown here is derived from an EMBL/GenBank/DDBJ whole genome shotgun (WGS) entry which is preliminary data.</text>
</comment>
<feature type="domain" description="CHAT" evidence="2">
    <location>
        <begin position="709"/>
        <end position="1042"/>
    </location>
</feature>
<feature type="repeat" description="TPR" evidence="1">
    <location>
        <begin position="375"/>
        <end position="408"/>
    </location>
</feature>
<evidence type="ECO:0000259" key="2">
    <source>
        <dbReference type="Pfam" id="PF12770"/>
    </source>
</evidence>
<protein>
    <recommendedName>
        <fullName evidence="2">CHAT domain-containing protein</fullName>
    </recommendedName>
</protein>
<feature type="repeat" description="TPR" evidence="1">
    <location>
        <begin position="333"/>
        <end position="366"/>
    </location>
</feature>
<name>A0A2H3KFX1_9FLAO</name>
<keyword evidence="1" id="KW-0802">TPR repeat</keyword>
<dbReference type="InterPro" id="IPR011990">
    <property type="entry name" value="TPR-like_helical_dom_sf"/>
</dbReference>
<dbReference type="Gene3D" id="1.25.40.10">
    <property type="entry name" value="Tetratricopeptide repeat domain"/>
    <property type="match status" value="3"/>
</dbReference>
<dbReference type="InterPro" id="IPR024983">
    <property type="entry name" value="CHAT_dom"/>
</dbReference>
<dbReference type="OrthoDB" id="9771112at2"/>
<accession>A0A2H3KFX1</accession>
<reference evidence="3 4" key="1">
    <citation type="submission" date="2017-09" db="EMBL/GenBank/DDBJ databases">
        <title>Whole genomes of Flavobacteriaceae.</title>
        <authorList>
            <person name="Stine C."/>
            <person name="Li C."/>
            <person name="Tadesse D."/>
        </authorList>
    </citation>
    <scope>NUCLEOTIDE SEQUENCE [LARGE SCALE GENOMIC DNA]</scope>
    <source>
        <strain evidence="3 4">ATCC 35036</strain>
    </source>
</reference>
<evidence type="ECO:0000256" key="1">
    <source>
        <dbReference type="PROSITE-ProRule" id="PRU00339"/>
    </source>
</evidence>
<dbReference type="RefSeq" id="WP_097554798.1">
    <property type="nucleotide sequence ID" value="NZ_PCMW01000101.1"/>
</dbReference>
<evidence type="ECO:0000313" key="3">
    <source>
        <dbReference type="EMBL" id="PDS22358.1"/>
    </source>
</evidence>
<dbReference type="PANTHER" id="PTHR10098">
    <property type="entry name" value="RAPSYN-RELATED"/>
    <property type="match status" value="1"/>
</dbReference>
<dbReference type="SMART" id="SM00028">
    <property type="entry name" value="TPR"/>
    <property type="match status" value="5"/>
</dbReference>
<dbReference type="Pfam" id="PF12770">
    <property type="entry name" value="CHAT"/>
    <property type="match status" value="1"/>
</dbReference>
<evidence type="ECO:0000313" key="4">
    <source>
        <dbReference type="Proteomes" id="UP000220828"/>
    </source>
</evidence>
<dbReference type="InterPro" id="IPR019734">
    <property type="entry name" value="TPR_rpt"/>
</dbReference>
<dbReference type="AlphaFoldDB" id="A0A2H3KFX1"/>
<gene>
    <name evidence="3" type="ORF">B0A77_13660</name>
</gene>
<dbReference type="Proteomes" id="UP000220828">
    <property type="component" value="Unassembled WGS sequence"/>
</dbReference>
<dbReference type="PANTHER" id="PTHR10098:SF108">
    <property type="entry name" value="TETRATRICOPEPTIDE REPEAT PROTEIN 28"/>
    <property type="match status" value="1"/>
</dbReference>
<dbReference type="PROSITE" id="PS50005">
    <property type="entry name" value="TPR"/>
    <property type="match status" value="2"/>
</dbReference>
<sequence>MKKIILIVLLSLSYLSYSQLDSISYYNGKGDLLNALRCSDKMNLSKSNSDYVELLTWKAELQYEIGNIKESEKYYRVIENGLDSLKNEFIGKEFYRHEIGVVYFDNNKFEEAEKNFSIHINEIKDNDNRVINSIEFIAEISKKNENYNKADSLYQKVIELRILKNGKDEMYSKTLTLYAQLKEKEKKYESAESLYNESIKINSTLQNNNYKPNVFKAMMFSDIKRYKEASYELNNVISHYDDNINIKKDRFYWKAKIEQFSIILELSYYNECEIFIKNLNIEHIDDIKSKLELLDLYCIYYHSINNFEKLIHFVGLSSDIRVNNFDDNNPEMVKGFNNMAIILKNSGDLDKAIEYYKEAINIQLNNKLSNKKITATILKNLGDVYLELNDYENAMLCFNTSLKLFEKINDNYSSEFCNLINSFSFFFHENGLYENAIDLYKKNIIDSNLKNISRLNPVYTSTLMNYGIFLDSNLNSNLASDYFTNAINSFKSQNLEILDFLTNSEIDSYWLGNNYTDVIKSFLKQNSTKFIDFNISTYNYDLLLKNLSLRNQQRIKNSIAQSNNTELKDKYERFIANKKYLTKIEEQPLDNRPKDYETLKTDTENLEKDITRLSSTFADAKKALSINWKQVQEKLKPNELAIDLVSFDFYDKKWTGEVMYGAFVITRDSKFPKYISLFEEKALYKLLERNNLANDTIQANAINKQYMEKALASLFFEPLKNELKNKEVCYLSLSGLAHQVNFTALDVAPFIENKKAMKFHILNSPSELLSYQSARFSTQKNMEFQLFGGINYEKSNALVSKETTDELEMEVTIHKDLETRSGIEKFGYLNGTYTEVKQIEAAAKNKGFTTQLFTETNATEEQIKSLSGKTTPYVLHLATHGFFFPNPDKELPKEGFSLDGKSNFYKMSDDPMFRSGLLLAGANKFWRKPNNEKIEDGILTANEISNLDLSACQLVVLSACETGLGQIKGSEGVFGLQRAFKMAGAKNIIMSLWKVPDAQTSELFHYFYTECFNGKSVHDAFQSAQEQMKSKYNPYFWAGFILLE</sequence>
<dbReference type="EMBL" id="PCMW01000101">
    <property type="protein sequence ID" value="PDS22358.1"/>
    <property type="molecule type" value="Genomic_DNA"/>
</dbReference>
<proteinExistence type="predicted"/>
<dbReference type="SUPFAM" id="SSF48452">
    <property type="entry name" value="TPR-like"/>
    <property type="match status" value="2"/>
</dbReference>
<organism evidence="3 4">
    <name type="scientific">Flavobacterium branchiophilum</name>
    <dbReference type="NCBI Taxonomy" id="55197"/>
    <lineage>
        <taxon>Bacteria</taxon>
        <taxon>Pseudomonadati</taxon>
        <taxon>Bacteroidota</taxon>
        <taxon>Flavobacteriia</taxon>
        <taxon>Flavobacteriales</taxon>
        <taxon>Flavobacteriaceae</taxon>
        <taxon>Flavobacterium</taxon>
    </lineage>
</organism>
<dbReference type="Pfam" id="PF13424">
    <property type="entry name" value="TPR_12"/>
    <property type="match status" value="1"/>
</dbReference>